<accession>A0AAV5SIU3</accession>
<dbReference type="Proteomes" id="UP001432027">
    <property type="component" value="Unassembled WGS sequence"/>
</dbReference>
<comment type="caution">
    <text evidence="1">The sequence shown here is derived from an EMBL/GenBank/DDBJ whole genome shotgun (WGS) entry which is preliminary data.</text>
</comment>
<reference evidence="1" key="1">
    <citation type="submission" date="2023-10" db="EMBL/GenBank/DDBJ databases">
        <title>Genome assembly of Pristionchus species.</title>
        <authorList>
            <person name="Yoshida K."/>
            <person name="Sommer R.J."/>
        </authorList>
    </citation>
    <scope>NUCLEOTIDE SEQUENCE</scope>
    <source>
        <strain evidence="1">RS0144</strain>
    </source>
</reference>
<protein>
    <recommendedName>
        <fullName evidence="3">Ribosomal protein</fullName>
    </recommendedName>
</protein>
<proteinExistence type="predicted"/>
<evidence type="ECO:0000313" key="1">
    <source>
        <dbReference type="EMBL" id="GMS82390.1"/>
    </source>
</evidence>
<dbReference type="AlphaFoldDB" id="A0AAV5SIU3"/>
<keyword evidence="2" id="KW-1185">Reference proteome</keyword>
<evidence type="ECO:0008006" key="3">
    <source>
        <dbReference type="Google" id="ProtNLM"/>
    </source>
</evidence>
<evidence type="ECO:0000313" key="2">
    <source>
        <dbReference type="Proteomes" id="UP001432027"/>
    </source>
</evidence>
<dbReference type="EMBL" id="BTSX01000002">
    <property type="protein sequence ID" value="GMS82390.1"/>
    <property type="molecule type" value="Genomic_DNA"/>
</dbReference>
<organism evidence="1 2">
    <name type="scientific">Pristionchus entomophagus</name>
    <dbReference type="NCBI Taxonomy" id="358040"/>
    <lineage>
        <taxon>Eukaryota</taxon>
        <taxon>Metazoa</taxon>
        <taxon>Ecdysozoa</taxon>
        <taxon>Nematoda</taxon>
        <taxon>Chromadorea</taxon>
        <taxon>Rhabditida</taxon>
        <taxon>Rhabditina</taxon>
        <taxon>Diplogasteromorpha</taxon>
        <taxon>Diplogasteroidea</taxon>
        <taxon>Neodiplogasteridae</taxon>
        <taxon>Pristionchus</taxon>
    </lineage>
</organism>
<sequence length="99" mass="10560">MDGSMGRTSSSCPLQVQVESITVLTCSIPPLKPCDNCRTGLGSARTRTTRGSALLGRKAQAAGGNRRDWDMTTKRAATRWADTVPSVQSIYMGGRGGRE</sequence>
<gene>
    <name evidence="1" type="ORF">PENTCL1PPCAC_4565</name>
</gene>
<name>A0AAV5SIU3_9BILA</name>